<accession>A0ABM5KV34</accession>
<dbReference type="Gene3D" id="3.40.50.720">
    <property type="entry name" value="NAD(P)-binding Rossmann-like Domain"/>
    <property type="match status" value="1"/>
</dbReference>
<evidence type="ECO:0000256" key="3">
    <source>
        <dbReference type="RuleBase" id="RU000363"/>
    </source>
</evidence>
<keyword evidence="2" id="KW-0560">Oxidoreductase</keyword>
<evidence type="ECO:0000256" key="2">
    <source>
        <dbReference type="ARBA" id="ARBA00023002"/>
    </source>
</evidence>
<comment type="similarity">
    <text evidence="1 3">Belongs to the short-chain dehydrogenases/reductases (SDR) family.</text>
</comment>
<dbReference type="InterPro" id="IPR020904">
    <property type="entry name" value="Sc_DH/Rdtase_CS"/>
</dbReference>
<dbReference type="EnsemblMetazoa" id="XM_050658086.1">
    <property type="protein sequence ID" value="XP_050514043.1"/>
    <property type="gene ID" value="LOC126889613"/>
</dbReference>
<name>A0ABM5KV34_DIAVI</name>
<evidence type="ECO:0000256" key="1">
    <source>
        <dbReference type="ARBA" id="ARBA00006484"/>
    </source>
</evidence>
<evidence type="ECO:0000313" key="4">
    <source>
        <dbReference type="EnsemblMetazoa" id="XP_050514043.1"/>
    </source>
</evidence>
<dbReference type="PRINTS" id="PR00081">
    <property type="entry name" value="GDHRDH"/>
</dbReference>
<dbReference type="PRINTS" id="PR00080">
    <property type="entry name" value="SDRFAMILY"/>
</dbReference>
<evidence type="ECO:0008006" key="6">
    <source>
        <dbReference type="Google" id="ProtNLM"/>
    </source>
</evidence>
<dbReference type="RefSeq" id="XP_050514043.1">
    <property type="nucleotide sequence ID" value="XM_050658086.1"/>
</dbReference>
<dbReference type="PANTHER" id="PTHR43115:SF4">
    <property type="entry name" value="DEHYDROGENASE_REDUCTASE SDR FAMILY MEMBER 11"/>
    <property type="match status" value="1"/>
</dbReference>
<keyword evidence="5" id="KW-1185">Reference proteome</keyword>
<dbReference type="GeneID" id="126889613"/>
<dbReference type="Pfam" id="PF00106">
    <property type="entry name" value="adh_short"/>
    <property type="match status" value="1"/>
</dbReference>
<reference evidence="4" key="1">
    <citation type="submission" date="2025-05" db="UniProtKB">
        <authorList>
            <consortium name="EnsemblMetazoa"/>
        </authorList>
    </citation>
    <scope>IDENTIFICATION</scope>
</reference>
<dbReference type="InterPro" id="IPR036291">
    <property type="entry name" value="NAD(P)-bd_dom_sf"/>
</dbReference>
<dbReference type="InterPro" id="IPR002347">
    <property type="entry name" value="SDR_fam"/>
</dbReference>
<dbReference type="PANTHER" id="PTHR43115">
    <property type="entry name" value="DEHYDROGENASE/REDUCTASE SDR FAMILY MEMBER 11"/>
    <property type="match status" value="1"/>
</dbReference>
<dbReference type="PROSITE" id="PS00061">
    <property type="entry name" value="ADH_SHORT"/>
    <property type="match status" value="1"/>
</dbReference>
<protein>
    <recommendedName>
        <fullName evidence="6">Farnesol dehydrogenase-like</fullName>
    </recommendedName>
</protein>
<dbReference type="SUPFAM" id="SSF51735">
    <property type="entry name" value="NAD(P)-binding Rossmann-fold domains"/>
    <property type="match status" value="1"/>
</dbReference>
<sequence length="253" mass="27391">MERWIGKVAIVTGASSGIGVAVAERLVDEGMMVVGLARRVDKMEELARTLANRRGSFHPIRCDVSIKQDILDAFQTVKETLGPIHVLVNNAGIARVTHTLCSGDSEAWNETFLVNVLGLCICTREAIQNMIENEVDGHIIHMNSVLGHSVPKNLLLSLYPATKSAVKTLAECLRVEFNAMKSKIKITNLSPGIVATEIFETSGVSAETLQEVMGGEVPALDVKDIADGVAYVLSTPPNVLVTELTIRPLHEKI</sequence>
<dbReference type="Proteomes" id="UP001652700">
    <property type="component" value="Unplaced"/>
</dbReference>
<proteinExistence type="inferred from homology"/>
<organism evidence="4 5">
    <name type="scientific">Diabrotica virgifera virgifera</name>
    <name type="common">western corn rootworm</name>
    <dbReference type="NCBI Taxonomy" id="50390"/>
    <lineage>
        <taxon>Eukaryota</taxon>
        <taxon>Metazoa</taxon>
        <taxon>Ecdysozoa</taxon>
        <taxon>Arthropoda</taxon>
        <taxon>Hexapoda</taxon>
        <taxon>Insecta</taxon>
        <taxon>Pterygota</taxon>
        <taxon>Neoptera</taxon>
        <taxon>Endopterygota</taxon>
        <taxon>Coleoptera</taxon>
        <taxon>Polyphaga</taxon>
        <taxon>Cucujiformia</taxon>
        <taxon>Chrysomeloidea</taxon>
        <taxon>Chrysomelidae</taxon>
        <taxon>Galerucinae</taxon>
        <taxon>Diabroticina</taxon>
        <taxon>Diabroticites</taxon>
        <taxon>Diabrotica</taxon>
    </lineage>
</organism>
<evidence type="ECO:0000313" key="5">
    <source>
        <dbReference type="Proteomes" id="UP001652700"/>
    </source>
</evidence>